<sequence length="93" mass="9863">MMQMGSVNAGKGGYRLTLPELSSAEAGRIGSVEPSAHMPRPCADGAVSVCQGCPLLSALGHASSRYSDKLKCGEVEILLIQWRRKVMTAVQCL</sequence>
<reference evidence="1" key="1">
    <citation type="journal article" date="2023" name="Science">
        <title>Genome structures resolve the early diversification of teleost fishes.</title>
        <authorList>
            <person name="Parey E."/>
            <person name="Louis A."/>
            <person name="Montfort J."/>
            <person name="Bouchez O."/>
            <person name="Roques C."/>
            <person name="Iampietro C."/>
            <person name="Lluch J."/>
            <person name="Castinel A."/>
            <person name="Donnadieu C."/>
            <person name="Desvignes T."/>
            <person name="Floi Bucao C."/>
            <person name="Jouanno E."/>
            <person name="Wen M."/>
            <person name="Mejri S."/>
            <person name="Dirks R."/>
            <person name="Jansen H."/>
            <person name="Henkel C."/>
            <person name="Chen W.J."/>
            <person name="Zahm M."/>
            <person name="Cabau C."/>
            <person name="Klopp C."/>
            <person name="Thompson A.W."/>
            <person name="Robinson-Rechavi M."/>
            <person name="Braasch I."/>
            <person name="Lecointre G."/>
            <person name="Bobe J."/>
            <person name="Postlethwait J.H."/>
            <person name="Berthelot C."/>
            <person name="Roest Crollius H."/>
            <person name="Guiguen Y."/>
        </authorList>
    </citation>
    <scope>NUCLEOTIDE SEQUENCE</scope>
    <source>
        <strain evidence="1">NC1722</strain>
    </source>
</reference>
<organism evidence="1 2">
    <name type="scientific">Aldrovandia affinis</name>
    <dbReference type="NCBI Taxonomy" id="143900"/>
    <lineage>
        <taxon>Eukaryota</taxon>
        <taxon>Metazoa</taxon>
        <taxon>Chordata</taxon>
        <taxon>Craniata</taxon>
        <taxon>Vertebrata</taxon>
        <taxon>Euteleostomi</taxon>
        <taxon>Actinopterygii</taxon>
        <taxon>Neopterygii</taxon>
        <taxon>Teleostei</taxon>
        <taxon>Notacanthiformes</taxon>
        <taxon>Halosauridae</taxon>
        <taxon>Aldrovandia</taxon>
    </lineage>
</organism>
<keyword evidence="2" id="KW-1185">Reference proteome</keyword>
<dbReference type="AlphaFoldDB" id="A0AAD7WW26"/>
<accession>A0AAD7WW26</accession>
<protein>
    <submittedName>
        <fullName evidence="1">Uncharacterized protein</fullName>
    </submittedName>
</protein>
<comment type="caution">
    <text evidence="1">The sequence shown here is derived from an EMBL/GenBank/DDBJ whole genome shotgun (WGS) entry which is preliminary data.</text>
</comment>
<gene>
    <name evidence="1" type="ORF">AAFF_G00153390</name>
</gene>
<proteinExistence type="predicted"/>
<evidence type="ECO:0000313" key="2">
    <source>
        <dbReference type="Proteomes" id="UP001221898"/>
    </source>
</evidence>
<evidence type="ECO:0000313" key="1">
    <source>
        <dbReference type="EMBL" id="KAJ8411701.1"/>
    </source>
</evidence>
<name>A0AAD7WW26_9TELE</name>
<dbReference type="Proteomes" id="UP001221898">
    <property type="component" value="Unassembled WGS sequence"/>
</dbReference>
<dbReference type="EMBL" id="JAINUG010000021">
    <property type="protein sequence ID" value="KAJ8411701.1"/>
    <property type="molecule type" value="Genomic_DNA"/>
</dbReference>